<evidence type="ECO:0000313" key="2">
    <source>
        <dbReference type="Proteomes" id="UP000601435"/>
    </source>
</evidence>
<sequence>GSIVANASGLVAVNTSLTQGLATKANQSALDALQVEVNGKSTPASVDLKLANHPTTAAMNSSIASANNATLATVATTYALKSVVDQLAIDLAARQTAADVDQRVATALLAYVQQAALDAALALRDGRLDGHDADILALQSAGPFALPSEITALQASIDAILAEIATLGGATNLVNAPAWVGEVTFDLLAGTNQIRNLHAAGPLSVALANDNWTLSFACDSYSRRETDALLAPLASEAWVSNEILAALAAYSTTAQVGTAISDVLGAYSSTSEMNTAIADAVDALNVGQYQDASGLQFLIDQALLAYWTQAEVSSFVVGELANYQTSSQGRSAISAALSSYDDSSQVDSKIITALLLDFYTRAETDQAIADAVTGGVDLSPYFTSAETQTYVANELLSYYPRTELDSLLTATLTQYWTSGRTQTEIDDAAGLLDQTAGDARYFVRAPGAESGQVFNLVQEQFTPRIIRNLLLEAPLVGDAILGNQSTLRIRSDSWSKAEADSRFLRTNDLGPLDARYFPVAPGAEGGGVFNSTQTQFTPNIIRNLLCQTPLSAQPILGNGSTLQISCDCWSKGQINTRYPLIANFNSLHQR</sequence>
<dbReference type="OrthoDB" id="439584at2759"/>
<evidence type="ECO:0000313" key="1">
    <source>
        <dbReference type="EMBL" id="CAE7910020.1"/>
    </source>
</evidence>
<protein>
    <submittedName>
        <fullName evidence="1">Uncharacterized protein</fullName>
    </submittedName>
</protein>
<comment type="caution">
    <text evidence="1">The sequence shown here is derived from an EMBL/GenBank/DDBJ whole genome shotgun (WGS) entry which is preliminary data.</text>
</comment>
<feature type="non-terminal residue" evidence="1">
    <location>
        <position position="590"/>
    </location>
</feature>
<accession>A0A813BR55</accession>
<dbReference type="Proteomes" id="UP000601435">
    <property type="component" value="Unassembled WGS sequence"/>
</dbReference>
<dbReference type="EMBL" id="CAJNJA010073533">
    <property type="protein sequence ID" value="CAE7910020.1"/>
    <property type="molecule type" value="Genomic_DNA"/>
</dbReference>
<organism evidence="1 2">
    <name type="scientific">Symbiodinium necroappetens</name>
    <dbReference type="NCBI Taxonomy" id="1628268"/>
    <lineage>
        <taxon>Eukaryota</taxon>
        <taxon>Sar</taxon>
        <taxon>Alveolata</taxon>
        <taxon>Dinophyceae</taxon>
        <taxon>Suessiales</taxon>
        <taxon>Symbiodiniaceae</taxon>
        <taxon>Symbiodinium</taxon>
    </lineage>
</organism>
<dbReference type="AlphaFoldDB" id="A0A813BR55"/>
<reference evidence="1" key="1">
    <citation type="submission" date="2021-02" db="EMBL/GenBank/DDBJ databases">
        <authorList>
            <person name="Dougan E. K."/>
            <person name="Rhodes N."/>
            <person name="Thang M."/>
            <person name="Chan C."/>
        </authorList>
    </citation>
    <scope>NUCLEOTIDE SEQUENCE</scope>
</reference>
<keyword evidence="2" id="KW-1185">Reference proteome</keyword>
<gene>
    <name evidence="1" type="ORF">SNEC2469_LOCUS30947</name>
</gene>
<feature type="non-terminal residue" evidence="1">
    <location>
        <position position="1"/>
    </location>
</feature>
<proteinExistence type="predicted"/>
<name>A0A813BR55_9DINO</name>